<gene>
    <name evidence="3" type="ORF">GCM10023183_01690</name>
</gene>
<reference evidence="4" key="1">
    <citation type="journal article" date="2019" name="Int. J. Syst. Evol. Microbiol.">
        <title>The Global Catalogue of Microorganisms (GCM) 10K type strain sequencing project: providing services to taxonomists for standard genome sequencing and annotation.</title>
        <authorList>
            <consortium name="The Broad Institute Genomics Platform"/>
            <consortium name="The Broad Institute Genome Sequencing Center for Infectious Disease"/>
            <person name="Wu L."/>
            <person name="Ma J."/>
        </authorList>
    </citation>
    <scope>NUCLEOTIDE SEQUENCE [LARGE SCALE GENOMIC DNA]</scope>
    <source>
        <strain evidence="4">JCM 17917</strain>
    </source>
</reference>
<dbReference type="Pfam" id="PF11138">
    <property type="entry name" value="DUF2911"/>
    <property type="match status" value="1"/>
</dbReference>
<comment type="caution">
    <text evidence="3">The sequence shown here is derived from an EMBL/GenBank/DDBJ whole genome shotgun (WGS) entry which is preliminary data.</text>
</comment>
<keyword evidence="4" id="KW-1185">Reference proteome</keyword>
<protein>
    <submittedName>
        <fullName evidence="3">DUF2911 domain-containing protein</fullName>
    </submittedName>
</protein>
<dbReference type="PROSITE" id="PS51257">
    <property type="entry name" value="PROKAR_LIPOPROTEIN"/>
    <property type="match status" value="1"/>
</dbReference>
<feature type="region of interest" description="Disordered" evidence="1">
    <location>
        <begin position="25"/>
        <end position="60"/>
    </location>
</feature>
<name>A0ABP8F658_9BACT</name>
<keyword evidence="2" id="KW-0732">Signal</keyword>
<dbReference type="EMBL" id="BAABGX010000001">
    <property type="protein sequence ID" value="GAA4295631.1"/>
    <property type="molecule type" value="Genomic_DNA"/>
</dbReference>
<evidence type="ECO:0000256" key="2">
    <source>
        <dbReference type="SAM" id="SignalP"/>
    </source>
</evidence>
<accession>A0ABP8F658</accession>
<organism evidence="3 4">
    <name type="scientific">Nibribacter koreensis</name>
    <dbReference type="NCBI Taxonomy" id="1084519"/>
    <lineage>
        <taxon>Bacteria</taxon>
        <taxon>Pseudomonadati</taxon>
        <taxon>Bacteroidota</taxon>
        <taxon>Cytophagia</taxon>
        <taxon>Cytophagales</taxon>
        <taxon>Hymenobacteraceae</taxon>
        <taxon>Nibribacter</taxon>
    </lineage>
</organism>
<evidence type="ECO:0000313" key="3">
    <source>
        <dbReference type="EMBL" id="GAA4295631.1"/>
    </source>
</evidence>
<feature type="signal peptide" evidence="2">
    <location>
        <begin position="1"/>
        <end position="22"/>
    </location>
</feature>
<evidence type="ECO:0000256" key="1">
    <source>
        <dbReference type="SAM" id="MobiDB-lite"/>
    </source>
</evidence>
<dbReference type="InterPro" id="IPR021314">
    <property type="entry name" value="DUF2911"/>
</dbReference>
<proteinExistence type="predicted"/>
<dbReference type="RefSeq" id="WP_345161361.1">
    <property type="nucleotide sequence ID" value="NZ_BAABGX010000001.1"/>
</dbReference>
<evidence type="ECO:0000313" key="4">
    <source>
        <dbReference type="Proteomes" id="UP001501844"/>
    </source>
</evidence>
<sequence>MRKIFSIIAAAAIVGVSMSACSSTTQENTAEQAPTAIEQKAPPATTSAQPDTIKKSIPSQAEGTIGQAAITINYHAPGVRGRVIWGGLVPYDQVWVTGAHKATSVTFTKGVTIDGKEVAAGTYALFTIPGREEWTIILNKDFEQHLADDYDQKEDVLRVKVKPQALTQNQERLKYGIEGGTGTTGAITIRWEKLKVSLPVSTQR</sequence>
<feature type="chain" id="PRO_5046028209" evidence="2">
    <location>
        <begin position="23"/>
        <end position="204"/>
    </location>
</feature>
<dbReference type="Proteomes" id="UP001501844">
    <property type="component" value="Unassembled WGS sequence"/>
</dbReference>